<dbReference type="InterPro" id="IPR016286">
    <property type="entry name" value="FUC_metazoa-typ"/>
</dbReference>
<dbReference type="InterPro" id="IPR017853">
    <property type="entry name" value="GH"/>
</dbReference>
<protein>
    <recommendedName>
        <fullName evidence="3">alpha-L-fucosidase</fullName>
        <ecNumber evidence="3">3.2.1.51</ecNumber>
    </recommendedName>
</protein>
<sequence length="440" mass="50768">MKIRNDIEENKATEIEAYGELTPVIKEKIEWFKDQKLGIIFHWGLYSEAGIVESWQLSKEDAWARKKGAWREDLETLRNDYWQLSEVFNPEKFAPKVWADLAKKSGFNYMLFTSKHHDGFNMYDTNFSNYKITSKHSKFHKNPQADILKYVNQAFRESGLSVGTYYSKADWHSPYYWEPNSDPIGRYASYDPIDKPDVWQKFNQFVENQLLEVVSNYGPIDILWLDGGWVNRDNHEFLKMDQIVSKLRNIKPDLLVVDRTIGGEFENYVTPERKIPDQPPLKAWETNIPIAKNWGYVPNDVYKSFEEILETFIKVVSLGGNLILGVGPKPDGTLPEEAVSVIEKLGKWLERYGDAIYGSRPVTDVKLAGYYLTKKDNRMFIFYESKNAAEAISISQLSEISSVSLIGSPERVQISDGTIILPQIEEPFGCIEILIDRQGE</sequence>
<evidence type="ECO:0000256" key="6">
    <source>
        <dbReference type="ARBA" id="ARBA00023295"/>
    </source>
</evidence>
<proteinExistence type="inferred from homology"/>
<dbReference type="GO" id="GO:0004553">
    <property type="term" value="F:hydrolase activity, hydrolyzing O-glycosyl compounds"/>
    <property type="evidence" value="ECO:0007669"/>
    <property type="project" value="UniProtKB-ARBA"/>
</dbReference>
<evidence type="ECO:0000256" key="5">
    <source>
        <dbReference type="ARBA" id="ARBA00022801"/>
    </source>
</evidence>
<accession>A0ABD4HJA7</accession>
<keyword evidence="4" id="KW-0732">Signal</keyword>
<evidence type="ECO:0000256" key="4">
    <source>
        <dbReference type="ARBA" id="ARBA00022729"/>
    </source>
</evidence>
<evidence type="ECO:0000256" key="2">
    <source>
        <dbReference type="ARBA" id="ARBA00007951"/>
    </source>
</evidence>
<dbReference type="PANTHER" id="PTHR10030:SF37">
    <property type="entry name" value="ALPHA-L-FUCOSIDASE-RELATED"/>
    <property type="match status" value="1"/>
</dbReference>
<dbReference type="EMBL" id="JABXJK010000009">
    <property type="protein sequence ID" value="MBA0971557.1"/>
    <property type="molecule type" value="Genomic_DNA"/>
</dbReference>
<dbReference type="PRINTS" id="PR00741">
    <property type="entry name" value="GLHYDRLASE29"/>
</dbReference>
<evidence type="ECO:0000313" key="9">
    <source>
        <dbReference type="Proteomes" id="UP000571857"/>
    </source>
</evidence>
<keyword evidence="5" id="KW-0378">Hydrolase</keyword>
<dbReference type="PANTHER" id="PTHR10030">
    <property type="entry name" value="ALPHA-L-FUCOSIDASE"/>
    <property type="match status" value="1"/>
</dbReference>
<dbReference type="Gene3D" id="3.20.20.80">
    <property type="entry name" value="Glycosidases"/>
    <property type="match status" value="1"/>
</dbReference>
<comment type="similarity">
    <text evidence="2">Belongs to the glycosyl hydrolase 29 family.</text>
</comment>
<dbReference type="EC" id="3.2.1.51" evidence="3"/>
<organism evidence="8 9">
    <name type="scientific">Enterococcus gallinarum</name>
    <dbReference type="NCBI Taxonomy" id="1353"/>
    <lineage>
        <taxon>Bacteria</taxon>
        <taxon>Bacillati</taxon>
        <taxon>Bacillota</taxon>
        <taxon>Bacilli</taxon>
        <taxon>Lactobacillales</taxon>
        <taxon>Enterococcaceae</taxon>
        <taxon>Enterococcus</taxon>
    </lineage>
</organism>
<comment type="function">
    <text evidence="1">Alpha-L-fucosidase is responsible for hydrolyzing the alpha-1,6-linked fucose joined to the reducing-end N-acetylglucosamine of the carbohydrate moieties of glycoproteins.</text>
</comment>
<dbReference type="Proteomes" id="UP000571857">
    <property type="component" value="Unassembled WGS sequence"/>
</dbReference>
<dbReference type="AlphaFoldDB" id="A0ABD4HJA7"/>
<keyword evidence="6" id="KW-0326">Glycosidase</keyword>
<dbReference type="RefSeq" id="WP_176332914.1">
    <property type="nucleotide sequence ID" value="NZ_CAKOCH010000001.1"/>
</dbReference>
<dbReference type="SMART" id="SM00812">
    <property type="entry name" value="Alpha_L_fucos"/>
    <property type="match status" value="1"/>
</dbReference>
<reference evidence="8 9" key="1">
    <citation type="submission" date="2020-06" db="EMBL/GenBank/DDBJ databases">
        <title>Crossreactivity between MHC class I-restricted antigens from cancer cells and an enterococcal bacteriophage.</title>
        <authorList>
            <person name="Fluckiger A."/>
            <person name="Daillere R."/>
            <person name="Sassi M."/>
            <person name="Cattoir V."/>
            <person name="Kroemer G."/>
            <person name="Zitvogel L."/>
        </authorList>
    </citation>
    <scope>NUCLEOTIDE SEQUENCE [LARGE SCALE GENOMIC DNA]</scope>
    <source>
        <strain evidence="8 9">EG4</strain>
    </source>
</reference>
<dbReference type="InterPro" id="IPR000933">
    <property type="entry name" value="Glyco_hydro_29"/>
</dbReference>
<dbReference type="Pfam" id="PF01120">
    <property type="entry name" value="Alpha_L_fucos"/>
    <property type="match status" value="1"/>
</dbReference>
<gene>
    <name evidence="8" type="ORF">HWH42_02915</name>
</gene>
<feature type="domain" description="Glycoside hydrolase family 29 N-terminal" evidence="7">
    <location>
        <begin position="28"/>
        <end position="354"/>
    </location>
</feature>
<comment type="caution">
    <text evidence="8">The sequence shown here is derived from an EMBL/GenBank/DDBJ whole genome shotgun (WGS) entry which is preliminary data.</text>
</comment>
<evidence type="ECO:0000256" key="3">
    <source>
        <dbReference type="ARBA" id="ARBA00012662"/>
    </source>
</evidence>
<evidence type="ECO:0000313" key="8">
    <source>
        <dbReference type="EMBL" id="MBA0971557.1"/>
    </source>
</evidence>
<evidence type="ECO:0000259" key="7">
    <source>
        <dbReference type="Pfam" id="PF01120"/>
    </source>
</evidence>
<dbReference type="InterPro" id="IPR057739">
    <property type="entry name" value="Glyco_hydro_29_N"/>
</dbReference>
<dbReference type="SUPFAM" id="SSF51445">
    <property type="entry name" value="(Trans)glycosidases"/>
    <property type="match status" value="1"/>
</dbReference>
<evidence type="ECO:0000256" key="1">
    <source>
        <dbReference type="ARBA" id="ARBA00004071"/>
    </source>
</evidence>
<name>A0ABD4HJA7_ENTGA</name>
<dbReference type="PIRSF" id="PIRSF001092">
    <property type="entry name" value="Alpha-L-fucosidase"/>
    <property type="match status" value="1"/>
</dbReference>